<dbReference type="Pfam" id="PF00089">
    <property type="entry name" value="Trypsin"/>
    <property type="match status" value="1"/>
</dbReference>
<reference evidence="6" key="1">
    <citation type="submission" date="2022-11" db="UniProtKB">
        <authorList>
            <consortium name="WormBaseParasite"/>
        </authorList>
    </citation>
    <scope>IDENTIFICATION</scope>
</reference>
<dbReference type="SMART" id="SM00020">
    <property type="entry name" value="Tryp_SPc"/>
    <property type="match status" value="1"/>
</dbReference>
<name>A0A915KB76_ROMCU</name>
<proteinExistence type="inferred from homology"/>
<dbReference type="InterPro" id="IPR033116">
    <property type="entry name" value="TRYPSIN_SER"/>
</dbReference>
<organism evidence="5 6">
    <name type="scientific">Romanomermis culicivorax</name>
    <name type="common">Nematode worm</name>
    <dbReference type="NCBI Taxonomy" id="13658"/>
    <lineage>
        <taxon>Eukaryota</taxon>
        <taxon>Metazoa</taxon>
        <taxon>Ecdysozoa</taxon>
        <taxon>Nematoda</taxon>
        <taxon>Enoplea</taxon>
        <taxon>Dorylaimia</taxon>
        <taxon>Mermithida</taxon>
        <taxon>Mermithoidea</taxon>
        <taxon>Mermithidae</taxon>
        <taxon>Romanomermis</taxon>
    </lineage>
</organism>
<protein>
    <submittedName>
        <fullName evidence="6">Peptidase S1 domain-containing protein</fullName>
    </submittedName>
</protein>
<evidence type="ECO:0000313" key="6">
    <source>
        <dbReference type="WBParaSite" id="nRc.2.0.1.t35615-RA"/>
    </source>
</evidence>
<keyword evidence="1" id="KW-1015">Disulfide bond</keyword>
<keyword evidence="5" id="KW-1185">Reference proteome</keyword>
<evidence type="ECO:0000256" key="1">
    <source>
        <dbReference type="ARBA" id="ARBA00023157"/>
    </source>
</evidence>
<dbReference type="InterPro" id="IPR043504">
    <property type="entry name" value="Peptidase_S1_PA_chymotrypsin"/>
</dbReference>
<dbReference type="InterPro" id="IPR018114">
    <property type="entry name" value="TRYPSIN_HIS"/>
</dbReference>
<dbReference type="GO" id="GO:0006508">
    <property type="term" value="P:proteolysis"/>
    <property type="evidence" value="ECO:0007669"/>
    <property type="project" value="UniProtKB-KW"/>
</dbReference>
<dbReference type="AlphaFoldDB" id="A0A915KB76"/>
<evidence type="ECO:0000313" key="5">
    <source>
        <dbReference type="Proteomes" id="UP000887565"/>
    </source>
</evidence>
<comment type="similarity">
    <text evidence="2">Belongs to the peptidase S1 family. CLIP subfamily.</text>
</comment>
<dbReference type="PROSITE" id="PS00135">
    <property type="entry name" value="TRYPSIN_SER"/>
    <property type="match status" value="1"/>
</dbReference>
<accession>A0A915KB76</accession>
<keyword evidence="3" id="KW-0720">Serine protease</keyword>
<dbReference type="WBParaSite" id="nRc.2.0.1.t35615-RA">
    <property type="protein sequence ID" value="nRc.2.0.1.t35615-RA"/>
    <property type="gene ID" value="nRc.2.0.1.g35615"/>
</dbReference>
<dbReference type="PANTHER" id="PTHR24256">
    <property type="entry name" value="TRYPTASE-RELATED"/>
    <property type="match status" value="1"/>
</dbReference>
<dbReference type="InterPro" id="IPR051487">
    <property type="entry name" value="Ser/Thr_Proteases_Immune/Dev"/>
</dbReference>
<sequence length="550" mass="62653">MVEGVTLIRGHRLFEGAYYWNKYLFFPPKSLVVPMTTKVVGLEDSGVLNPATEWDGHSYNNIGQWLDSPSTNQILADKNDRVKRVIGPHMEESHSAKPWVVFLDTIGNWCGGFLLDPRTLNSSGVDFPLPPENSSDIVVTAAHCVLKRNVTLYNAVRLNSTIAAFGVHNPYHQDHKEIKFIRQSINVLVHEDFEFRLQMVKDIALIRLDAPVPFGPNVHPLPISTHSTLDVEDCMLTGYGPDLSKQGDTSKNPGGGDSGSPIVCYVNGTKFAHGVHSIGYYFSRRLQYANLFLLSPWLKSSLSELYSEAFFHDKLHRYLRYGLQNWNMPMNELEYIIQRYMGCLPKGLKMRLEDEKISNYGKIWVNNSLAEYVLVEDDAFNPHDLIGYTVEKNQRDSLVKAPPAFTLAMLKAYIYISMDHFWEDNHQWPRGPNQCNIALCRKPERFLPIDAIPDINVYFAPLPAKQIAARFSNRSDVDNVIFLDLEEPHHAGRPLMECNNENRQCLLLGLSSHITRGPNGAMVEIFLEPQEYLQWIEDTMKEAHIHQMAP</sequence>
<evidence type="ECO:0000256" key="3">
    <source>
        <dbReference type="RuleBase" id="RU363034"/>
    </source>
</evidence>
<dbReference type="InterPro" id="IPR001254">
    <property type="entry name" value="Trypsin_dom"/>
</dbReference>
<dbReference type="Proteomes" id="UP000887565">
    <property type="component" value="Unplaced"/>
</dbReference>
<dbReference type="Gene3D" id="2.40.10.10">
    <property type="entry name" value="Trypsin-like serine proteases"/>
    <property type="match status" value="2"/>
</dbReference>
<dbReference type="PROSITE" id="PS00134">
    <property type="entry name" value="TRYPSIN_HIS"/>
    <property type="match status" value="1"/>
</dbReference>
<dbReference type="GO" id="GO:0004252">
    <property type="term" value="F:serine-type endopeptidase activity"/>
    <property type="evidence" value="ECO:0007669"/>
    <property type="project" value="InterPro"/>
</dbReference>
<keyword evidence="3" id="KW-0645">Protease</keyword>
<evidence type="ECO:0000259" key="4">
    <source>
        <dbReference type="PROSITE" id="PS50240"/>
    </source>
</evidence>
<dbReference type="InterPro" id="IPR009003">
    <property type="entry name" value="Peptidase_S1_PA"/>
</dbReference>
<evidence type="ECO:0000256" key="2">
    <source>
        <dbReference type="ARBA" id="ARBA00024195"/>
    </source>
</evidence>
<feature type="domain" description="Peptidase S1" evidence="4">
    <location>
        <begin position="85"/>
        <end position="303"/>
    </location>
</feature>
<keyword evidence="3" id="KW-0378">Hydrolase</keyword>
<dbReference type="SUPFAM" id="SSF50494">
    <property type="entry name" value="Trypsin-like serine proteases"/>
    <property type="match status" value="1"/>
</dbReference>
<dbReference type="PROSITE" id="PS50240">
    <property type="entry name" value="TRYPSIN_DOM"/>
    <property type="match status" value="1"/>
</dbReference>